<accession>A0A0C9ZVY0</accession>
<reference evidence="2 3" key="1">
    <citation type="submission" date="2014-04" db="EMBL/GenBank/DDBJ databases">
        <authorList>
            <consortium name="DOE Joint Genome Institute"/>
            <person name="Kuo A."/>
            <person name="Ruytinx J."/>
            <person name="Rineau F."/>
            <person name="Colpaert J."/>
            <person name="Kohler A."/>
            <person name="Nagy L.G."/>
            <person name="Floudas D."/>
            <person name="Copeland A."/>
            <person name="Barry K.W."/>
            <person name="Cichocki N."/>
            <person name="Veneault-Fourrey C."/>
            <person name="LaButti K."/>
            <person name="Lindquist E.A."/>
            <person name="Lipzen A."/>
            <person name="Lundell T."/>
            <person name="Morin E."/>
            <person name="Murat C."/>
            <person name="Sun H."/>
            <person name="Tunlid A."/>
            <person name="Henrissat B."/>
            <person name="Grigoriev I.V."/>
            <person name="Hibbett D.S."/>
            <person name="Martin F."/>
            <person name="Nordberg H.P."/>
            <person name="Cantor M.N."/>
            <person name="Hua S.X."/>
        </authorList>
    </citation>
    <scope>NUCLEOTIDE SEQUENCE [LARGE SCALE GENOMIC DNA]</scope>
    <source>
        <strain evidence="2 3">UH-Slu-Lm8-n1</strain>
    </source>
</reference>
<reference evidence="3" key="2">
    <citation type="submission" date="2015-01" db="EMBL/GenBank/DDBJ databases">
        <title>Evolutionary Origins and Diversification of the Mycorrhizal Mutualists.</title>
        <authorList>
            <consortium name="DOE Joint Genome Institute"/>
            <consortium name="Mycorrhizal Genomics Consortium"/>
            <person name="Kohler A."/>
            <person name="Kuo A."/>
            <person name="Nagy L.G."/>
            <person name="Floudas D."/>
            <person name="Copeland A."/>
            <person name="Barry K.W."/>
            <person name="Cichocki N."/>
            <person name="Veneault-Fourrey C."/>
            <person name="LaButti K."/>
            <person name="Lindquist E.A."/>
            <person name="Lipzen A."/>
            <person name="Lundell T."/>
            <person name="Morin E."/>
            <person name="Murat C."/>
            <person name="Riley R."/>
            <person name="Ohm R."/>
            <person name="Sun H."/>
            <person name="Tunlid A."/>
            <person name="Henrissat B."/>
            <person name="Grigoriev I.V."/>
            <person name="Hibbett D.S."/>
            <person name="Martin F."/>
        </authorList>
    </citation>
    <scope>NUCLEOTIDE SEQUENCE [LARGE SCALE GENOMIC DNA]</scope>
    <source>
        <strain evidence="1 3">UH-Slu-Lm8-n1</strain>
    </source>
</reference>
<dbReference type="EMBL" id="KN835923">
    <property type="protein sequence ID" value="KIK33536.1"/>
    <property type="molecule type" value="Genomic_DNA"/>
</dbReference>
<dbReference type="OrthoDB" id="422574at2759"/>
<dbReference type="Proteomes" id="UP000054485">
    <property type="component" value="Unassembled WGS sequence"/>
</dbReference>
<dbReference type="Gene3D" id="3.40.30.10">
    <property type="entry name" value="Glutaredoxin"/>
    <property type="match status" value="1"/>
</dbReference>
<dbReference type="InterPro" id="IPR036249">
    <property type="entry name" value="Thioredoxin-like_sf"/>
</dbReference>
<dbReference type="EMBL" id="KN835971">
    <property type="protein sequence ID" value="KIK33316.1"/>
    <property type="molecule type" value="Genomic_DNA"/>
</dbReference>
<evidence type="ECO:0000313" key="1">
    <source>
        <dbReference type="EMBL" id="KIK33316.1"/>
    </source>
</evidence>
<protein>
    <recommendedName>
        <fullName evidence="4">GST N-terminal domain-containing protein</fullName>
    </recommendedName>
</protein>
<dbReference type="STRING" id="930992.A0A0C9ZVY0"/>
<evidence type="ECO:0000313" key="3">
    <source>
        <dbReference type="Proteomes" id="UP000054485"/>
    </source>
</evidence>
<organism evidence="2 3">
    <name type="scientific">Suillus luteus UH-Slu-Lm8-n1</name>
    <dbReference type="NCBI Taxonomy" id="930992"/>
    <lineage>
        <taxon>Eukaryota</taxon>
        <taxon>Fungi</taxon>
        <taxon>Dikarya</taxon>
        <taxon>Basidiomycota</taxon>
        <taxon>Agaricomycotina</taxon>
        <taxon>Agaricomycetes</taxon>
        <taxon>Agaricomycetidae</taxon>
        <taxon>Boletales</taxon>
        <taxon>Suillineae</taxon>
        <taxon>Suillaceae</taxon>
        <taxon>Suillus</taxon>
    </lineage>
</organism>
<dbReference type="SUPFAM" id="SSF52833">
    <property type="entry name" value="Thioredoxin-like"/>
    <property type="match status" value="1"/>
</dbReference>
<dbReference type="AlphaFoldDB" id="A0A0C9ZVY0"/>
<dbReference type="HOGENOM" id="CLU_2172763_0_0_1"/>
<proteinExistence type="predicted"/>
<gene>
    <name evidence="2" type="ORF">CY34DRAFT_18313</name>
    <name evidence="1" type="ORF">CY34DRAFT_18444</name>
</gene>
<sequence>MEWHLSAQISDQPIDTFLLPYISESELPYRLQESACRFGRASQEECRENRHSTKRPKRALVHQVNPNGGLPVLVDRAREEFVVFETAAILLNLQQHYDPERKLGFDSVSA</sequence>
<evidence type="ECO:0000313" key="2">
    <source>
        <dbReference type="EMBL" id="KIK33536.1"/>
    </source>
</evidence>
<keyword evidence="3" id="KW-1185">Reference proteome</keyword>
<reference evidence="2" key="3">
    <citation type="submission" date="2015-02" db="EMBL/GenBank/DDBJ databases">
        <title>Evolutionary Origins and Diversification of the Mycorrhizal Mutualists.</title>
        <authorList>
            <consortium name="DOE Joint Genome Institute"/>
            <consortium name="Mycorrhizal Genomics Consortium"/>
            <person name="Kohler A."/>
            <person name="Kuo A."/>
            <person name="Nagy L.G."/>
            <person name="Floudas D."/>
            <person name="Copeland A."/>
            <person name="Barry K.W."/>
            <person name="Cichocki N."/>
            <person name="Veneault-Fourrey C."/>
            <person name="LaButti K."/>
            <person name="Lindquist E.A."/>
            <person name="Lipzen A."/>
            <person name="Lundell T."/>
            <person name="Morin E."/>
            <person name="Murat C."/>
            <person name="Riley R."/>
            <person name="Ohm R."/>
            <person name="Sun H."/>
            <person name="Tunlid A."/>
            <person name="Henrissat B."/>
            <person name="Grigoriev I.V."/>
            <person name="Hibbett D.S."/>
            <person name="Martin F."/>
        </authorList>
    </citation>
    <scope>NUCLEOTIDE SEQUENCE</scope>
    <source>
        <strain evidence="2">UH-Slu-Lm8-n1</strain>
    </source>
</reference>
<name>A0A0C9ZVY0_9AGAM</name>
<evidence type="ECO:0008006" key="4">
    <source>
        <dbReference type="Google" id="ProtNLM"/>
    </source>
</evidence>